<proteinExistence type="predicted"/>
<evidence type="ECO:0000313" key="2">
    <source>
        <dbReference type="EMBL" id="KRQ03575.1"/>
    </source>
</evidence>
<dbReference type="STRING" id="989370.AOQ71_33355"/>
<dbReference type="OrthoDB" id="7282689at2"/>
<protein>
    <submittedName>
        <fullName evidence="2">Uncharacterized protein</fullName>
    </submittedName>
</protein>
<sequence length="69" mass="8010">MTDEPDNIVLALLRKIDQRTERMADDLQDLKVPVTATEEGLAGVKRRLDRLEIRVDRIERRLELTDASH</sequence>
<dbReference type="EMBL" id="LJYG01000108">
    <property type="protein sequence ID" value="KRQ03575.1"/>
    <property type="molecule type" value="Genomic_DNA"/>
</dbReference>
<comment type="caution">
    <text evidence="2">The sequence shown here is derived from an EMBL/GenBank/DDBJ whole genome shotgun (WGS) entry which is preliminary data.</text>
</comment>
<evidence type="ECO:0000313" key="3">
    <source>
        <dbReference type="Proteomes" id="UP000051936"/>
    </source>
</evidence>
<dbReference type="Proteomes" id="UP000051936">
    <property type="component" value="Unassembled WGS sequence"/>
</dbReference>
<dbReference type="AlphaFoldDB" id="A0A0R3D1B5"/>
<reference evidence="2 3" key="1">
    <citation type="submission" date="2015-09" db="EMBL/GenBank/DDBJ databases">
        <title>Draft Genome Sequence of Bradyrhizobium manausense Strain BR 3351T, a Novel Symbiotic Nitrogen-Fixing Alphaproteobacterium Isolated from Brazilian Amazon Rain Forest.</title>
        <authorList>
            <person name="De Araujo J.L."/>
            <person name="Zilli J.E."/>
        </authorList>
    </citation>
    <scope>NUCLEOTIDE SEQUENCE [LARGE SCALE GENOMIC DNA]</scope>
    <source>
        <strain evidence="2 3">BR3351</strain>
    </source>
</reference>
<feature type="coiled-coil region" evidence="1">
    <location>
        <begin position="41"/>
        <end position="68"/>
    </location>
</feature>
<gene>
    <name evidence="2" type="ORF">AOQ71_33355</name>
</gene>
<dbReference type="Gene3D" id="1.20.5.1070">
    <property type="entry name" value="Head and neck region of the ectodomain of NDV fusion glycoprotein"/>
    <property type="match status" value="1"/>
</dbReference>
<keyword evidence="1" id="KW-0175">Coiled coil</keyword>
<evidence type="ECO:0000256" key="1">
    <source>
        <dbReference type="SAM" id="Coils"/>
    </source>
</evidence>
<name>A0A0R3D1B5_9BRAD</name>
<accession>A0A0R3D1B5</accession>
<organism evidence="2 3">
    <name type="scientific">Bradyrhizobium manausense</name>
    <dbReference type="NCBI Taxonomy" id="989370"/>
    <lineage>
        <taxon>Bacteria</taxon>
        <taxon>Pseudomonadati</taxon>
        <taxon>Pseudomonadota</taxon>
        <taxon>Alphaproteobacteria</taxon>
        <taxon>Hyphomicrobiales</taxon>
        <taxon>Nitrobacteraceae</taxon>
        <taxon>Bradyrhizobium</taxon>
    </lineage>
</organism>
<dbReference type="RefSeq" id="WP_057756202.1">
    <property type="nucleotide sequence ID" value="NZ_LJYG01000108.1"/>
</dbReference>
<keyword evidence="3" id="KW-1185">Reference proteome</keyword>